<accession>A0AAN7D1W0</accession>
<sequence>MAEPASKGTMPRPTSLPTPSTPYAPSPLTPTGTRSRLGPRRQSRFTEDMTERTPVASVSERSIDYNWYVPSVEDVNSHLTADATNNCPIPNHKPAPTETGNQNDRARVRLVNSIAHATLSLVLLAFLGCSMSVLREDTGDHTGVQAIILICILFADVVLDVITLSRVQMSWPALGLGLRFTCGVAYIALFLIYVGMGGPFPKGHSYWSLSSSSASLLVYIILCTEGLWNLLHIPVCRYQLGSVLLRPKTRLSSPAPTLNDRASFNPRFSAAGTETERSSISLVWRRWVRTRSTQYSREDLETGSPAHRAMTREASPDFTLREQPGEEEEDETGGSRAMGSHDEKTNSGVKEKDSDKWHENGSEETVRPAVGGKDVEQ</sequence>
<evidence type="ECO:0000313" key="3">
    <source>
        <dbReference type="EMBL" id="KAK4251407.1"/>
    </source>
</evidence>
<evidence type="ECO:0008006" key="5">
    <source>
        <dbReference type="Google" id="ProtNLM"/>
    </source>
</evidence>
<dbReference type="EMBL" id="MU857606">
    <property type="protein sequence ID" value="KAK4251407.1"/>
    <property type="molecule type" value="Genomic_DNA"/>
</dbReference>
<protein>
    <recommendedName>
        <fullName evidence="5">Transmembrane protein</fullName>
    </recommendedName>
</protein>
<feature type="transmembrane region" description="Helical" evidence="2">
    <location>
        <begin position="176"/>
        <end position="196"/>
    </location>
</feature>
<reference evidence="3" key="1">
    <citation type="journal article" date="2023" name="Mol. Phylogenet. Evol.">
        <title>Genome-scale phylogeny and comparative genomics of the fungal order Sordariales.</title>
        <authorList>
            <person name="Hensen N."/>
            <person name="Bonometti L."/>
            <person name="Westerberg I."/>
            <person name="Brannstrom I.O."/>
            <person name="Guillou S."/>
            <person name="Cros-Aarteil S."/>
            <person name="Calhoun S."/>
            <person name="Haridas S."/>
            <person name="Kuo A."/>
            <person name="Mondo S."/>
            <person name="Pangilinan J."/>
            <person name="Riley R."/>
            <person name="LaButti K."/>
            <person name="Andreopoulos B."/>
            <person name="Lipzen A."/>
            <person name="Chen C."/>
            <person name="Yan M."/>
            <person name="Daum C."/>
            <person name="Ng V."/>
            <person name="Clum A."/>
            <person name="Steindorff A."/>
            <person name="Ohm R.A."/>
            <person name="Martin F."/>
            <person name="Silar P."/>
            <person name="Natvig D.O."/>
            <person name="Lalanne C."/>
            <person name="Gautier V."/>
            <person name="Ament-Velasquez S.L."/>
            <person name="Kruys A."/>
            <person name="Hutchinson M.I."/>
            <person name="Powell A.J."/>
            <person name="Barry K."/>
            <person name="Miller A.N."/>
            <person name="Grigoriev I.V."/>
            <person name="Debuchy R."/>
            <person name="Gladieux P."/>
            <person name="Hiltunen Thoren M."/>
            <person name="Johannesson H."/>
        </authorList>
    </citation>
    <scope>NUCLEOTIDE SEQUENCE</scope>
    <source>
        <strain evidence="3">CBS 359.72</strain>
    </source>
</reference>
<proteinExistence type="predicted"/>
<keyword evidence="4" id="KW-1185">Reference proteome</keyword>
<evidence type="ECO:0000256" key="2">
    <source>
        <dbReference type="SAM" id="Phobius"/>
    </source>
</evidence>
<feature type="transmembrane region" description="Helical" evidence="2">
    <location>
        <begin position="146"/>
        <end position="164"/>
    </location>
</feature>
<feature type="region of interest" description="Disordered" evidence="1">
    <location>
        <begin position="1"/>
        <end position="57"/>
    </location>
</feature>
<name>A0AAN7D1W0_9PEZI</name>
<feature type="compositionally biased region" description="Pro residues" evidence="1">
    <location>
        <begin position="14"/>
        <end position="28"/>
    </location>
</feature>
<feature type="region of interest" description="Disordered" evidence="1">
    <location>
        <begin position="295"/>
        <end position="377"/>
    </location>
</feature>
<feature type="transmembrane region" description="Helical" evidence="2">
    <location>
        <begin position="216"/>
        <end position="240"/>
    </location>
</feature>
<dbReference type="Proteomes" id="UP001303647">
    <property type="component" value="Unassembled WGS sequence"/>
</dbReference>
<organism evidence="3 4">
    <name type="scientific">Corynascus novoguineensis</name>
    <dbReference type="NCBI Taxonomy" id="1126955"/>
    <lineage>
        <taxon>Eukaryota</taxon>
        <taxon>Fungi</taxon>
        <taxon>Dikarya</taxon>
        <taxon>Ascomycota</taxon>
        <taxon>Pezizomycotina</taxon>
        <taxon>Sordariomycetes</taxon>
        <taxon>Sordariomycetidae</taxon>
        <taxon>Sordariales</taxon>
        <taxon>Chaetomiaceae</taxon>
        <taxon>Corynascus</taxon>
    </lineage>
</organism>
<gene>
    <name evidence="3" type="ORF">C7999DRAFT_28140</name>
</gene>
<keyword evidence="2" id="KW-1133">Transmembrane helix</keyword>
<keyword evidence="2" id="KW-0812">Transmembrane</keyword>
<keyword evidence="2" id="KW-0472">Membrane</keyword>
<comment type="caution">
    <text evidence="3">The sequence shown here is derived from an EMBL/GenBank/DDBJ whole genome shotgun (WGS) entry which is preliminary data.</text>
</comment>
<evidence type="ECO:0000313" key="4">
    <source>
        <dbReference type="Proteomes" id="UP001303647"/>
    </source>
</evidence>
<feature type="compositionally biased region" description="Basic and acidic residues" evidence="1">
    <location>
        <begin position="310"/>
        <end position="324"/>
    </location>
</feature>
<evidence type="ECO:0000256" key="1">
    <source>
        <dbReference type="SAM" id="MobiDB-lite"/>
    </source>
</evidence>
<reference evidence="3" key="2">
    <citation type="submission" date="2023-05" db="EMBL/GenBank/DDBJ databases">
        <authorList>
            <consortium name="Lawrence Berkeley National Laboratory"/>
            <person name="Steindorff A."/>
            <person name="Hensen N."/>
            <person name="Bonometti L."/>
            <person name="Westerberg I."/>
            <person name="Brannstrom I.O."/>
            <person name="Guillou S."/>
            <person name="Cros-Aarteil S."/>
            <person name="Calhoun S."/>
            <person name="Haridas S."/>
            <person name="Kuo A."/>
            <person name="Mondo S."/>
            <person name="Pangilinan J."/>
            <person name="Riley R."/>
            <person name="Labutti K."/>
            <person name="Andreopoulos B."/>
            <person name="Lipzen A."/>
            <person name="Chen C."/>
            <person name="Yanf M."/>
            <person name="Daum C."/>
            <person name="Ng V."/>
            <person name="Clum A."/>
            <person name="Ohm R."/>
            <person name="Martin F."/>
            <person name="Silar P."/>
            <person name="Natvig D."/>
            <person name="Lalanne C."/>
            <person name="Gautier V."/>
            <person name="Ament-Velasquez S.L."/>
            <person name="Kruys A."/>
            <person name="Hutchinson M.I."/>
            <person name="Powell A.J."/>
            <person name="Barry K."/>
            <person name="Miller A.N."/>
            <person name="Grigoriev I.V."/>
            <person name="Debuchy R."/>
            <person name="Gladieux P."/>
            <person name="Thoren M.H."/>
            <person name="Johannesson H."/>
        </authorList>
    </citation>
    <scope>NUCLEOTIDE SEQUENCE</scope>
    <source>
        <strain evidence="3">CBS 359.72</strain>
    </source>
</reference>
<feature type="transmembrane region" description="Helical" evidence="2">
    <location>
        <begin position="114"/>
        <end position="134"/>
    </location>
</feature>
<dbReference type="AlphaFoldDB" id="A0AAN7D1W0"/>
<feature type="compositionally biased region" description="Basic and acidic residues" evidence="1">
    <location>
        <begin position="339"/>
        <end position="366"/>
    </location>
</feature>